<dbReference type="PROSITE" id="PS50293">
    <property type="entry name" value="TPR_REGION"/>
    <property type="match status" value="5"/>
</dbReference>
<dbReference type="InterPro" id="IPR011990">
    <property type="entry name" value="TPR-like_helical_dom_sf"/>
</dbReference>
<dbReference type="InterPro" id="IPR024983">
    <property type="entry name" value="CHAT_dom"/>
</dbReference>
<dbReference type="EMBL" id="JBHFNT010000120">
    <property type="protein sequence ID" value="MFB2835764.1"/>
    <property type="molecule type" value="Genomic_DNA"/>
</dbReference>
<dbReference type="SMART" id="SM00028">
    <property type="entry name" value="TPR"/>
    <property type="match status" value="9"/>
</dbReference>
<feature type="repeat" description="TPR" evidence="1">
    <location>
        <begin position="125"/>
        <end position="158"/>
    </location>
</feature>
<comment type="caution">
    <text evidence="4">The sequence shown here is derived from an EMBL/GenBank/DDBJ whole genome shotgun (WGS) entry which is preliminary data.</text>
</comment>
<keyword evidence="5" id="KW-1185">Reference proteome</keyword>
<keyword evidence="1" id="KW-0802">TPR repeat</keyword>
<feature type="repeat" description="TPR" evidence="1">
    <location>
        <begin position="325"/>
        <end position="358"/>
    </location>
</feature>
<feature type="coiled-coil region" evidence="2">
    <location>
        <begin position="492"/>
        <end position="519"/>
    </location>
</feature>
<evidence type="ECO:0000313" key="4">
    <source>
        <dbReference type="EMBL" id="MFB2835764.1"/>
    </source>
</evidence>
<sequence length="926" mass="101777">MSRLNVFAASLIFAVASTLPLGETTPTILSAMAQTTTNQQRKAEADRLLEQAYKQYRQSQFREALGNFEQALVIYREVGDKRGEGTTLNNLGAVYRNLGQYPKALDFYQQALAIRRQVGDKAGEGATLNNLGNVYNNLAEYPKALDFFQQALAILREVGDKAGEGTTLNNLGAVYDSLGQYPKALEFYQQALAIRREVGDKAGEGTTLNNLGLVYDNLGQYPKALEFYQQSLAIYREVGDKAGEGTTLNNLGGVYRSLGQYPKALEFYQQALAILREVGNKAGEGTTLNNLGAVYDSLGQYPKALEFFSQALAIRREVGDKAGEGTTLNNLGLVYRSLGEYPKALEFYQQALAILREVGDKAMEGTTLNNLGYLLNKQNQPELAIVFYKQSVNVIETIRQDLRQLPQEQQKSYTETVASTYRDLANLLLGQGRILEAQQVLELLKLQEIRDYTRNAKASNQTSGIDLNSTEEQISKTHGSLIAFGQKVTECRQTQCSELSQLNDQLQALTTQYNQSIATLKQIIANRRAQDEKVLDPNDFGRKAREIIAAQPGTVLIYPFVVEDKTWLLLAAEGGVLKSVEVPVSRKQLGETVLKFRQLLQRPTSNIQELKATSKQLYDWLIKPLESEIKGNKKVTNLVFSLDRVTRYIPMAALFDGEKYLIENYTVSTILSAGLTDVSNRLPPGTANTPVLGLGLSNAVAGFNPLPNVLAEVDMVVRENDADKNGIYPGLAFLNNAFNWQILRDRLSGKKILHIATHGEFVAGKPEDSYLLLGTGEKLAIPQIKDLVSFGLTDVHLVVLSACETALGGADAEGLEISGISAYFLEGGAKAAIASLWLVNDASTSLLMQSFYNQLANNTAESRITKAEALRNAQLSFLRGNNQTGTSEESRATVVLVLKPGTRANLGSQFSHPYYWAPFVLIGNGL</sequence>
<evidence type="ECO:0000259" key="3">
    <source>
        <dbReference type="Pfam" id="PF12770"/>
    </source>
</evidence>
<dbReference type="RefSeq" id="WP_413278170.1">
    <property type="nucleotide sequence ID" value="NZ_JBHFNT010000120.1"/>
</dbReference>
<dbReference type="PROSITE" id="PS50005">
    <property type="entry name" value="TPR"/>
    <property type="match status" value="7"/>
</dbReference>
<feature type="repeat" description="TPR" evidence="1">
    <location>
        <begin position="205"/>
        <end position="238"/>
    </location>
</feature>
<proteinExistence type="predicted"/>
<dbReference type="PANTHER" id="PTHR10098">
    <property type="entry name" value="RAPSYN-RELATED"/>
    <property type="match status" value="1"/>
</dbReference>
<dbReference type="InterPro" id="IPR019734">
    <property type="entry name" value="TPR_rpt"/>
</dbReference>
<gene>
    <name evidence="4" type="ORF">ACE1CA_14635</name>
</gene>
<evidence type="ECO:0000313" key="5">
    <source>
        <dbReference type="Proteomes" id="UP001576780"/>
    </source>
</evidence>
<evidence type="ECO:0000256" key="1">
    <source>
        <dbReference type="PROSITE-ProRule" id="PRU00339"/>
    </source>
</evidence>
<dbReference type="Pfam" id="PF13374">
    <property type="entry name" value="TPR_10"/>
    <property type="match status" value="1"/>
</dbReference>
<dbReference type="Pfam" id="PF12770">
    <property type="entry name" value="CHAT"/>
    <property type="match status" value="1"/>
</dbReference>
<feature type="repeat" description="TPR" evidence="1">
    <location>
        <begin position="285"/>
        <end position="318"/>
    </location>
</feature>
<feature type="repeat" description="TPR" evidence="1">
    <location>
        <begin position="85"/>
        <end position="118"/>
    </location>
</feature>
<name>A0ABV4WL01_9CYAN</name>
<dbReference type="Proteomes" id="UP001576780">
    <property type="component" value="Unassembled WGS sequence"/>
</dbReference>
<keyword evidence="2" id="KW-0175">Coiled coil</keyword>
<feature type="repeat" description="TPR" evidence="1">
    <location>
        <begin position="165"/>
        <end position="198"/>
    </location>
</feature>
<dbReference type="Gene3D" id="1.25.40.10">
    <property type="entry name" value="Tetratricopeptide repeat domain"/>
    <property type="match status" value="2"/>
</dbReference>
<reference evidence="4 5" key="1">
    <citation type="submission" date="2024-09" db="EMBL/GenBank/DDBJ databases">
        <title>Floridaenema gen nov. (Aerosakkonemataceae, Aerosakkonematales ord. nov., Cyanobacteria) from benthic tropical and subtropical fresh waters, with the description of four new species.</title>
        <authorList>
            <person name="Moretto J.A."/>
            <person name="Berthold D.E."/>
            <person name="Lefler F.W."/>
            <person name="Huang I.-S."/>
            <person name="Laughinghouse H. IV."/>
        </authorList>
    </citation>
    <scope>NUCLEOTIDE SEQUENCE [LARGE SCALE GENOMIC DNA]</scope>
    <source>
        <strain evidence="4 5">BLCC-F167</strain>
    </source>
</reference>
<feature type="repeat" description="TPR" evidence="1">
    <location>
        <begin position="245"/>
        <end position="278"/>
    </location>
</feature>
<dbReference type="PANTHER" id="PTHR10098:SF108">
    <property type="entry name" value="TETRATRICOPEPTIDE REPEAT PROTEIN 28"/>
    <property type="match status" value="1"/>
</dbReference>
<accession>A0ABV4WL01</accession>
<protein>
    <submittedName>
        <fullName evidence="4">Tetratricopeptide repeat protein</fullName>
    </submittedName>
</protein>
<organism evidence="4 5">
    <name type="scientific">Floridaenema evergladense BLCC-F167</name>
    <dbReference type="NCBI Taxonomy" id="3153639"/>
    <lineage>
        <taxon>Bacteria</taxon>
        <taxon>Bacillati</taxon>
        <taxon>Cyanobacteriota</taxon>
        <taxon>Cyanophyceae</taxon>
        <taxon>Oscillatoriophycideae</taxon>
        <taxon>Aerosakkonematales</taxon>
        <taxon>Aerosakkonemataceae</taxon>
        <taxon>Floridanema</taxon>
        <taxon>Floridanema evergladense</taxon>
    </lineage>
</organism>
<dbReference type="Pfam" id="PF13424">
    <property type="entry name" value="TPR_12"/>
    <property type="match status" value="4"/>
</dbReference>
<evidence type="ECO:0000256" key="2">
    <source>
        <dbReference type="SAM" id="Coils"/>
    </source>
</evidence>
<feature type="domain" description="CHAT" evidence="3">
    <location>
        <begin position="612"/>
        <end position="924"/>
    </location>
</feature>
<dbReference type="SUPFAM" id="SSF48452">
    <property type="entry name" value="TPR-like"/>
    <property type="match status" value="3"/>
</dbReference>